<dbReference type="InterPro" id="IPR036390">
    <property type="entry name" value="WH_DNA-bd_sf"/>
</dbReference>
<accession>A0A4Q7AUN5</accession>
<gene>
    <name evidence="5" type="ORF">EXE25_08955</name>
</gene>
<comment type="caution">
    <text evidence="5">The sequence shown here is derived from an EMBL/GenBank/DDBJ whole genome shotgun (WGS) entry which is preliminary data.</text>
</comment>
<dbReference type="SUPFAM" id="SSF46785">
    <property type="entry name" value="Winged helix' DNA-binding domain"/>
    <property type="match status" value="1"/>
</dbReference>
<dbReference type="Gene3D" id="1.10.10.10">
    <property type="entry name" value="Winged helix-like DNA-binding domain superfamily/Winged helix DNA-binding domain"/>
    <property type="match status" value="1"/>
</dbReference>
<dbReference type="InterPro" id="IPR000835">
    <property type="entry name" value="HTH_MarR-typ"/>
</dbReference>
<dbReference type="Proteomes" id="UP000293483">
    <property type="component" value="Unassembled WGS sequence"/>
</dbReference>
<evidence type="ECO:0000256" key="3">
    <source>
        <dbReference type="ARBA" id="ARBA00023163"/>
    </source>
</evidence>
<dbReference type="SMART" id="SM00347">
    <property type="entry name" value="HTH_MARR"/>
    <property type="match status" value="1"/>
</dbReference>
<dbReference type="AlphaFoldDB" id="A0A4Q7AUN5"/>
<organism evidence="5 6">
    <name type="scientific">Acinetobacter bouvetii</name>
    <dbReference type="NCBI Taxonomy" id="202951"/>
    <lineage>
        <taxon>Bacteria</taxon>
        <taxon>Pseudomonadati</taxon>
        <taxon>Pseudomonadota</taxon>
        <taxon>Gammaproteobacteria</taxon>
        <taxon>Moraxellales</taxon>
        <taxon>Moraxellaceae</taxon>
        <taxon>Acinetobacter</taxon>
    </lineage>
</organism>
<reference evidence="5 6" key="1">
    <citation type="submission" date="2019-02" db="EMBL/GenBank/DDBJ databases">
        <title>The Batch Genome Submission of Acinetobacter spp. strains.</title>
        <authorList>
            <person name="Qin J."/>
            <person name="Hu Y."/>
            <person name="Ye H."/>
            <person name="Wei L."/>
            <person name="Feng Y."/>
            <person name="Zong Z."/>
        </authorList>
    </citation>
    <scope>NUCLEOTIDE SEQUENCE [LARGE SCALE GENOMIC DNA]</scope>
    <source>
        <strain evidence="5 6">WCHABo060081</strain>
    </source>
</reference>
<evidence type="ECO:0000256" key="2">
    <source>
        <dbReference type="ARBA" id="ARBA00023125"/>
    </source>
</evidence>
<keyword evidence="3" id="KW-0804">Transcription</keyword>
<dbReference type="STRING" id="202951.GCA_001485025_00567"/>
<dbReference type="PANTHER" id="PTHR42756">
    <property type="entry name" value="TRANSCRIPTIONAL REGULATOR, MARR"/>
    <property type="match status" value="1"/>
</dbReference>
<feature type="domain" description="HTH marR-type" evidence="4">
    <location>
        <begin position="1"/>
        <end position="162"/>
    </location>
</feature>
<dbReference type="GO" id="GO:0003700">
    <property type="term" value="F:DNA-binding transcription factor activity"/>
    <property type="evidence" value="ECO:0007669"/>
    <property type="project" value="InterPro"/>
</dbReference>
<dbReference type="Pfam" id="PF12802">
    <property type="entry name" value="MarR_2"/>
    <property type="match status" value="1"/>
</dbReference>
<dbReference type="PRINTS" id="PR00598">
    <property type="entry name" value="HTHMARR"/>
</dbReference>
<name>A0A4Q7AUN5_9GAMM</name>
<keyword evidence="1" id="KW-0805">Transcription regulation</keyword>
<dbReference type="EMBL" id="SGSU01000009">
    <property type="protein sequence ID" value="RZG66812.1"/>
    <property type="molecule type" value="Genomic_DNA"/>
</dbReference>
<dbReference type="PROSITE" id="PS50995">
    <property type="entry name" value="HTH_MARR_2"/>
    <property type="match status" value="1"/>
</dbReference>
<dbReference type="InterPro" id="IPR036388">
    <property type="entry name" value="WH-like_DNA-bd_sf"/>
</dbReference>
<evidence type="ECO:0000313" key="6">
    <source>
        <dbReference type="Proteomes" id="UP000293483"/>
    </source>
</evidence>
<sequence length="183" mass="20371">MVKNQMQLEQKYKALLNEAEQRKIPGIEGIQLCFQTLSLASMIDRDCAIQLAPYGLSEGRFVLLFLLDAAPEGLAPKVLAERAGITRATVTGLLDGLERNALIERHADANDRRALTIRLTQQGKEMAKTVFEHHSRWIASIFGNLSAQERSQLTVLLGKVASNLINECHETSELNKPHIDIQV</sequence>
<protein>
    <submittedName>
        <fullName evidence="5">MarR family transcriptional regulator</fullName>
    </submittedName>
</protein>
<dbReference type="PANTHER" id="PTHR42756:SF1">
    <property type="entry name" value="TRANSCRIPTIONAL REPRESSOR OF EMRAB OPERON"/>
    <property type="match status" value="1"/>
</dbReference>
<dbReference type="GO" id="GO:0003677">
    <property type="term" value="F:DNA binding"/>
    <property type="evidence" value="ECO:0007669"/>
    <property type="project" value="UniProtKB-KW"/>
</dbReference>
<proteinExistence type="predicted"/>
<evidence type="ECO:0000259" key="4">
    <source>
        <dbReference type="PROSITE" id="PS50995"/>
    </source>
</evidence>
<keyword evidence="2" id="KW-0238">DNA-binding</keyword>
<evidence type="ECO:0000313" key="5">
    <source>
        <dbReference type="EMBL" id="RZG66812.1"/>
    </source>
</evidence>
<evidence type="ECO:0000256" key="1">
    <source>
        <dbReference type="ARBA" id="ARBA00023015"/>
    </source>
</evidence>